<dbReference type="RefSeq" id="WP_088471649.1">
    <property type="nucleotide sequence ID" value="NZ_NISJ01000002.1"/>
</dbReference>
<evidence type="ECO:0000313" key="3">
    <source>
        <dbReference type="EMBL" id="OWR00158.1"/>
    </source>
</evidence>
<dbReference type="PANTHER" id="PTHR43606:SF2">
    <property type="entry name" value="ALKALINE PHOSPHATASE FAMILY PROTEIN (AFU_ORTHOLOGUE AFUA_5G03860)"/>
    <property type="match status" value="1"/>
</dbReference>
<evidence type="ECO:0000259" key="1">
    <source>
        <dbReference type="Pfam" id="PF09423"/>
    </source>
</evidence>
<dbReference type="InterPro" id="IPR052900">
    <property type="entry name" value="Phospholipid_Metab_Enz"/>
</dbReference>
<dbReference type="Pfam" id="PF16655">
    <property type="entry name" value="PhoD_N"/>
    <property type="match status" value="1"/>
</dbReference>
<feature type="domain" description="PhoD-like phosphatase metallophosphatase" evidence="1">
    <location>
        <begin position="139"/>
        <end position="513"/>
    </location>
</feature>
<dbReference type="EMBL" id="NISJ01000002">
    <property type="protein sequence ID" value="OWR00158.1"/>
    <property type="molecule type" value="Genomic_DNA"/>
</dbReference>
<gene>
    <name evidence="3" type="ORF">CDQ91_05135</name>
</gene>
<organism evidence="3 4">
    <name type="scientific">Sphingopyxis witflariensis</name>
    <dbReference type="NCBI Taxonomy" id="173675"/>
    <lineage>
        <taxon>Bacteria</taxon>
        <taxon>Pseudomonadati</taxon>
        <taxon>Pseudomonadota</taxon>
        <taxon>Alphaproteobacteria</taxon>
        <taxon>Sphingomonadales</taxon>
        <taxon>Sphingomonadaceae</taxon>
        <taxon>Sphingopyxis</taxon>
    </lineage>
</organism>
<sequence length="542" mass="58580">MAMDINRRDLILTGGLGLAALTLAGPSAAALLIATGFTHNVASGEPGPDSILLWTRYVPGKRGDARLTVELSTSQDFSAPKAGGTAVAKRTDDHTARVVVKGLEPGRTYYYRFIAPDGAVSPVGRTRTLPVGPVARFGLGVFSCANMPSGWFNAYGHAAMRDDIDLMVHTGDYFYEFKRGYYPDADKAAAGRLVEPAGEAITLADYRLRLACYRADPDLQRLHQMFPMIAQRDDHELANDSWSGGAENHSTDEGDFKARKRASIKAYNEWLPVSGQAWSSYDIGDLATIFRPETRLTARSEPLDMRVIVAGEGDPVEKLKALRDGPLADPKRTLMGSAQEKWLYEGFAQSKKRGATWQILAQQVLVGQWSAPPLPPEMMKSLRLPPEGAAYVKAIDAATKAGLPPDLDTWAGFPAARARLLGAAQAVDADLVVLSGDSHNAWAFDLKEGGKPAGVEFSGQSVTSPGLEAYLALPPAMTAQVIKGASPELKWADTSNRGYMAVEVTPERVSSEWVFLDTIATRSLATKPSHKMHVERGRKAIA</sequence>
<keyword evidence="4" id="KW-1185">Reference proteome</keyword>
<proteinExistence type="predicted"/>
<dbReference type="AlphaFoldDB" id="A0A246K581"/>
<dbReference type="PANTHER" id="PTHR43606">
    <property type="entry name" value="PHOSPHATASE, PUTATIVE (AFU_ORTHOLOGUE AFUA_6G08710)-RELATED"/>
    <property type="match status" value="1"/>
</dbReference>
<comment type="caution">
    <text evidence="3">The sequence shown here is derived from an EMBL/GenBank/DDBJ whole genome shotgun (WGS) entry which is preliminary data.</text>
</comment>
<dbReference type="InterPro" id="IPR029052">
    <property type="entry name" value="Metallo-depent_PP-like"/>
</dbReference>
<dbReference type="Pfam" id="PF09423">
    <property type="entry name" value="PhoD"/>
    <property type="match status" value="1"/>
</dbReference>
<feature type="domain" description="Phospholipase D N-terminal" evidence="2">
    <location>
        <begin position="39"/>
        <end position="128"/>
    </location>
</feature>
<dbReference type="CDD" id="cd07389">
    <property type="entry name" value="MPP_PhoD"/>
    <property type="match status" value="1"/>
</dbReference>
<dbReference type="PROSITE" id="PS51318">
    <property type="entry name" value="TAT"/>
    <property type="match status" value="1"/>
</dbReference>
<dbReference type="Gene3D" id="2.60.40.380">
    <property type="entry name" value="Purple acid phosphatase-like, N-terminal"/>
    <property type="match status" value="1"/>
</dbReference>
<reference evidence="3 4" key="1">
    <citation type="journal article" date="2002" name="Int. J. Syst. Evol. Microbiol.">
        <title>Sphingopyxis witflariensis sp. nov., isolated from activated sludge.</title>
        <authorList>
            <person name="Kampfer P."/>
            <person name="Witzenberger R."/>
            <person name="Denner E.B."/>
            <person name="Busse H.J."/>
            <person name="Neef A."/>
        </authorList>
    </citation>
    <scope>NUCLEOTIDE SEQUENCE [LARGE SCALE GENOMIC DNA]</scope>
    <source>
        <strain evidence="3 4">DSM 14551</strain>
    </source>
</reference>
<name>A0A246K581_9SPHN</name>
<dbReference type="OrthoDB" id="327733at2"/>
<dbReference type="InterPro" id="IPR038607">
    <property type="entry name" value="PhoD-like_sf"/>
</dbReference>
<dbReference type="SUPFAM" id="SSF56300">
    <property type="entry name" value="Metallo-dependent phosphatases"/>
    <property type="match status" value="1"/>
</dbReference>
<evidence type="ECO:0000259" key="2">
    <source>
        <dbReference type="Pfam" id="PF16655"/>
    </source>
</evidence>
<dbReference type="Gene3D" id="3.60.21.70">
    <property type="entry name" value="PhoD-like phosphatase"/>
    <property type="match status" value="1"/>
</dbReference>
<evidence type="ECO:0000313" key="4">
    <source>
        <dbReference type="Proteomes" id="UP000197097"/>
    </source>
</evidence>
<dbReference type="InterPro" id="IPR006311">
    <property type="entry name" value="TAT_signal"/>
</dbReference>
<dbReference type="Proteomes" id="UP000197097">
    <property type="component" value="Unassembled WGS sequence"/>
</dbReference>
<accession>A0A246K581</accession>
<dbReference type="InterPro" id="IPR032093">
    <property type="entry name" value="PhoD_N"/>
</dbReference>
<protein>
    <submittedName>
        <fullName evidence="3">Alkaline phosphatase</fullName>
    </submittedName>
</protein>
<dbReference type="InterPro" id="IPR018946">
    <property type="entry name" value="PhoD-like_MPP"/>
</dbReference>